<dbReference type="AlphaFoldDB" id="A0AAV9IKC7"/>
<dbReference type="Proteomes" id="UP001300502">
    <property type="component" value="Unassembled WGS sequence"/>
</dbReference>
<evidence type="ECO:0000313" key="2">
    <source>
        <dbReference type="Proteomes" id="UP001300502"/>
    </source>
</evidence>
<gene>
    <name evidence="1" type="ORF">GAYE_SCF47G5899</name>
</gene>
<sequence length="279" mass="32662">MSPINSLTGSKALPIEIESQLDADLLRSALGFYRKQRISILASLGMLLYLLRLKRMQSNRHLLSILPRFPWKSIVSTLYKTFMFQWRCSIQIVQKLLQDMQWTPVKVLIQDNEPGTCSNDEKEQHPTTHAQLLFTGAPQGQCFVVWVPRSFAIAVASAYRIPIYVSRLLVERNSVYPRVDCRGKWYIANQPAICNLPHLSRNAPIWKYRISELERMDTQQLYDTMIRSGISCSRANTHQELINRLIPFMDRLQRRSVSIWKELWKRKMYYKSSVKRKIA</sequence>
<comment type="caution">
    <text evidence="1">The sequence shown here is derived from an EMBL/GenBank/DDBJ whole genome shotgun (WGS) entry which is preliminary data.</text>
</comment>
<evidence type="ECO:0000313" key="1">
    <source>
        <dbReference type="EMBL" id="KAK4527965.1"/>
    </source>
</evidence>
<organism evidence="1 2">
    <name type="scientific">Galdieria yellowstonensis</name>
    <dbReference type="NCBI Taxonomy" id="3028027"/>
    <lineage>
        <taxon>Eukaryota</taxon>
        <taxon>Rhodophyta</taxon>
        <taxon>Bangiophyceae</taxon>
        <taxon>Galdieriales</taxon>
        <taxon>Galdieriaceae</taxon>
        <taxon>Galdieria</taxon>
    </lineage>
</organism>
<keyword evidence="2" id="KW-1185">Reference proteome</keyword>
<name>A0AAV9IKC7_9RHOD</name>
<protein>
    <submittedName>
        <fullName evidence="1">Uncharacterized protein</fullName>
    </submittedName>
</protein>
<accession>A0AAV9IKC7</accession>
<dbReference type="EMBL" id="JANCYU010000058">
    <property type="protein sequence ID" value="KAK4527965.1"/>
    <property type="molecule type" value="Genomic_DNA"/>
</dbReference>
<reference evidence="1 2" key="1">
    <citation type="submission" date="2022-07" db="EMBL/GenBank/DDBJ databases">
        <title>Genome-wide signatures of adaptation to extreme environments.</title>
        <authorList>
            <person name="Cho C.H."/>
            <person name="Yoon H.S."/>
        </authorList>
    </citation>
    <scope>NUCLEOTIDE SEQUENCE [LARGE SCALE GENOMIC DNA]</scope>
    <source>
        <strain evidence="1 2">108.79 E11</strain>
    </source>
</reference>
<proteinExistence type="predicted"/>